<dbReference type="SMART" id="SM01232">
    <property type="entry name" value="H2TH"/>
    <property type="match status" value="1"/>
</dbReference>
<evidence type="ECO:0000256" key="15">
    <source>
        <dbReference type="ARBA" id="ARBA00023295"/>
    </source>
</evidence>
<keyword evidence="12" id="KW-0456">Lyase</keyword>
<evidence type="ECO:0000256" key="5">
    <source>
        <dbReference type="ARBA" id="ARBA00022618"/>
    </source>
</evidence>
<dbReference type="GO" id="GO:0051301">
    <property type="term" value="P:cell division"/>
    <property type="evidence" value="ECO:0007669"/>
    <property type="project" value="UniProtKB-KW"/>
</dbReference>
<feature type="compositionally biased region" description="Basic and acidic residues" evidence="17">
    <location>
        <begin position="297"/>
        <end position="311"/>
    </location>
</feature>
<dbReference type="GO" id="GO:0003906">
    <property type="term" value="F:DNA-(apurinic or apyrimidinic site) endonuclease activity"/>
    <property type="evidence" value="ECO:0007669"/>
    <property type="project" value="InterPro"/>
</dbReference>
<evidence type="ECO:0000256" key="14">
    <source>
        <dbReference type="ARBA" id="ARBA00023268"/>
    </source>
</evidence>
<evidence type="ECO:0000313" key="20">
    <source>
        <dbReference type="Proteomes" id="UP000789375"/>
    </source>
</evidence>
<dbReference type="GO" id="GO:0007059">
    <property type="term" value="P:chromosome segregation"/>
    <property type="evidence" value="ECO:0007669"/>
    <property type="project" value="UniProtKB-KW"/>
</dbReference>
<feature type="domain" description="Formamidopyrimidine-DNA glycosylase catalytic" evidence="18">
    <location>
        <begin position="2"/>
        <end position="136"/>
    </location>
</feature>
<feature type="compositionally biased region" description="Polar residues" evidence="17">
    <location>
        <begin position="1123"/>
        <end position="1144"/>
    </location>
</feature>
<dbReference type="PANTHER" id="PTHR22993">
    <property type="entry name" value="FORMAMIDOPYRIMIDINE-DNA GLYCOSYLASE"/>
    <property type="match status" value="1"/>
</dbReference>
<evidence type="ECO:0000256" key="3">
    <source>
        <dbReference type="ARBA" id="ARBA00008585"/>
    </source>
</evidence>
<dbReference type="PANTHER" id="PTHR22993:SF9">
    <property type="entry name" value="FORMAMIDOPYRIMIDINE-DNA GLYCOSYLASE"/>
    <property type="match status" value="1"/>
</dbReference>
<dbReference type="GO" id="GO:0008534">
    <property type="term" value="F:oxidized purine nucleobase lesion DNA N-glycosylase activity"/>
    <property type="evidence" value="ECO:0007669"/>
    <property type="project" value="UniProtKB-EC"/>
</dbReference>
<evidence type="ECO:0000256" key="1">
    <source>
        <dbReference type="ARBA" id="ARBA00001668"/>
    </source>
</evidence>
<dbReference type="FunFam" id="1.10.8.50:FF:000009">
    <property type="entry name" value="Formamidopyrimidine-DNA glycosylase"/>
    <property type="match status" value="1"/>
</dbReference>
<dbReference type="GO" id="GO:0006284">
    <property type="term" value="P:base-excision repair"/>
    <property type="evidence" value="ECO:0007669"/>
    <property type="project" value="InterPro"/>
</dbReference>
<evidence type="ECO:0000256" key="8">
    <source>
        <dbReference type="ARBA" id="ARBA00022801"/>
    </source>
</evidence>
<name>A0A9N8ZL19_FUNMO</name>
<keyword evidence="5" id="KW-0132">Cell division</keyword>
<evidence type="ECO:0000256" key="16">
    <source>
        <dbReference type="ARBA" id="ARBA00023306"/>
    </source>
</evidence>
<dbReference type="AlphaFoldDB" id="A0A9N8ZL19"/>
<organism evidence="19 20">
    <name type="scientific">Funneliformis mosseae</name>
    <name type="common">Endomycorrhizal fungus</name>
    <name type="synonym">Glomus mosseae</name>
    <dbReference type="NCBI Taxonomy" id="27381"/>
    <lineage>
        <taxon>Eukaryota</taxon>
        <taxon>Fungi</taxon>
        <taxon>Fungi incertae sedis</taxon>
        <taxon>Mucoromycota</taxon>
        <taxon>Glomeromycotina</taxon>
        <taxon>Glomeromycetes</taxon>
        <taxon>Glomerales</taxon>
        <taxon>Glomeraceae</taxon>
        <taxon>Funneliformis</taxon>
    </lineage>
</organism>
<comment type="similarity">
    <text evidence="4">Belongs to the FPG family.</text>
</comment>
<dbReference type="CDD" id="cd08972">
    <property type="entry name" value="PF_Nei_N"/>
    <property type="match status" value="1"/>
</dbReference>
<sequence>MPELPEVHRAERACNANLVGKQIVQVETQEDKLVFCGISNDEFERSLLNKFVKSTGRWGKYFYFEMNESPNPVFHFGMTGNIRFKDQGAFSYRKPSKNDPSEWPPKFWKFILTLKDSTNTSSEKVVMAFTDVRRLARIRLVTNSPLQDDPILRLGFDPLWNMPDVKTFSELVLKRKCPIKALLLDQQFSAGIGNWVADEVLFQSHVHPGQYAHTLIEEQINALHENLVYVCKTAVDVNAEARLFPDSWLFHYRWSKGAKNGAFMPDGEQILFETVGGRTSAIVPSVQKLPEDTIERKISRSRVSKDVEPKKKSTRQKRNFTAAQDDPLSSKPVTKHVQSPIQVIGKKRKIVTILDDADVDTSTIKPSAKRIRKPDKRDVSKSAAVVEQKSSLQQDLFQHPQQHRIQSQQQYYQQPQTHYGYMRYDGGYESIPFVHSQLSQNQMSTNTYHMPQQLPQVEQVEQVNQYAHTPQQTNQQQLYQQLQRQYIQQQFVQQPVAQQLTSSEQLTSTRQLSQPVVPTQALPQAPNVYHQQPSSHFPRQQSQEPQLLPHQLLWYLAEHYLIKASALSTSSLVNFPALSPQHQQHILVAIKCLESVLTSMMTGNNYMALLDNVTELKFKMIDLQCNIFKSTNNLKVARNLMKSSALESMESNMPNWTYHFLLKRSEFYYAEGDFNGCLSVLKQAETMADQRGDVEMKACLLITIAQYAFSSQNYPIAQHALAELSTVYFPPPSNMATDKLTEVHHILDQKRDEETVDELKGYTTIHISAAPTTSMTTYTNAASSASSLPVTIRWLSKAEIYTLTFLISGICNRGDNATTKSALFLTEGLKIVEREIYSNDDNQLPVHDVIKSKKFYVMLKAYMLQHLVDSYLLRSEYNDAEKTIAQLMNWLTSYNLWAQFQVPVALALGMINQCVGKAYEAMEYYKEVEKTTENREIRILTKVNRALILFGSSGNNQQQQDIGIIIEEIKQEMMYQTHHIDNLRAMVHFLEALSCGDYTRTKEHLAETLKLSSTSSNNQLKALTLSVLGAIFYSTQNEQAEKMLTAAYLLSKNANNDLGCSVSGRLLKDIYEFRCNQQNYSKQSAFNEQHELIVSKSLTDWNEKGRVVLDLMDGDGDDVSNSTSTLHLHNASESSINSSGTNMIHSVPGGGGYV</sequence>
<evidence type="ECO:0000256" key="6">
    <source>
        <dbReference type="ARBA" id="ARBA00022763"/>
    </source>
</evidence>
<keyword evidence="9" id="KW-0159">Chromosome partition</keyword>
<proteinExistence type="inferred from homology"/>
<evidence type="ECO:0000313" key="19">
    <source>
        <dbReference type="EMBL" id="CAG8499447.1"/>
    </source>
</evidence>
<accession>A0A9N8ZL19</accession>
<dbReference type="SMART" id="SM00898">
    <property type="entry name" value="Fapy_DNA_glyco"/>
    <property type="match status" value="1"/>
</dbReference>
<keyword evidence="10" id="KW-0238">DNA-binding</keyword>
<dbReference type="Pfam" id="PF06831">
    <property type="entry name" value="H2TH"/>
    <property type="match status" value="1"/>
</dbReference>
<feature type="region of interest" description="Disordered" evidence="17">
    <location>
        <begin position="1123"/>
        <end position="1154"/>
    </location>
</feature>
<dbReference type="EMBL" id="CAJVPP010000634">
    <property type="protein sequence ID" value="CAG8499447.1"/>
    <property type="molecule type" value="Genomic_DNA"/>
</dbReference>
<gene>
    <name evidence="19" type="ORF">FMOSSE_LOCUS3958</name>
</gene>
<evidence type="ECO:0000256" key="4">
    <source>
        <dbReference type="ARBA" id="ARBA00009409"/>
    </source>
</evidence>
<dbReference type="GO" id="GO:0007064">
    <property type="term" value="P:mitotic sister chromatid cohesion"/>
    <property type="evidence" value="ECO:0007669"/>
    <property type="project" value="InterPro"/>
</dbReference>
<keyword evidence="7" id="KW-0498">Mitosis</keyword>
<evidence type="ECO:0000256" key="12">
    <source>
        <dbReference type="ARBA" id="ARBA00023239"/>
    </source>
</evidence>
<protein>
    <submittedName>
        <fullName evidence="19">6664_t:CDS:1</fullName>
    </submittedName>
</protein>
<dbReference type="GO" id="GO:0003684">
    <property type="term" value="F:damaged DNA binding"/>
    <property type="evidence" value="ECO:0007669"/>
    <property type="project" value="InterPro"/>
</dbReference>
<dbReference type="Gene3D" id="3.20.190.10">
    <property type="entry name" value="MutM-like, N-terminal"/>
    <property type="match status" value="1"/>
</dbReference>
<keyword evidence="6" id="KW-0227">DNA damage</keyword>
<evidence type="ECO:0000256" key="11">
    <source>
        <dbReference type="ARBA" id="ARBA00023204"/>
    </source>
</evidence>
<keyword evidence="14" id="KW-0511">Multifunctional enzyme</keyword>
<dbReference type="InterPro" id="IPR019440">
    <property type="entry name" value="MAU2"/>
</dbReference>
<dbReference type="GO" id="GO:0016829">
    <property type="term" value="F:lyase activity"/>
    <property type="evidence" value="ECO:0007669"/>
    <property type="project" value="UniProtKB-KW"/>
</dbReference>
<evidence type="ECO:0000256" key="10">
    <source>
        <dbReference type="ARBA" id="ARBA00023125"/>
    </source>
</evidence>
<dbReference type="InterPro" id="IPR015886">
    <property type="entry name" value="H2TH_FPG"/>
</dbReference>
<keyword evidence="8" id="KW-0378">Hydrolase</keyword>
<comment type="caution">
    <text evidence="19">The sequence shown here is derived from an EMBL/GenBank/DDBJ whole genome shotgun (WGS) entry which is preliminary data.</text>
</comment>
<comment type="catalytic activity">
    <reaction evidence="1">
        <text>Hydrolysis of DNA containing ring-opened 7-methylguanine residues, releasing 2,6-diamino-4-hydroxy-5-(N-methyl)formamidopyrimidine.</text>
        <dbReference type="EC" id="3.2.2.23"/>
    </reaction>
</comment>
<evidence type="ECO:0000256" key="7">
    <source>
        <dbReference type="ARBA" id="ARBA00022776"/>
    </source>
</evidence>
<dbReference type="SUPFAM" id="SSF46946">
    <property type="entry name" value="S13-like H2TH domain"/>
    <property type="match status" value="1"/>
</dbReference>
<dbReference type="Pfam" id="PF01149">
    <property type="entry name" value="Fapy_DNA_glyco"/>
    <property type="match status" value="1"/>
</dbReference>
<dbReference type="InterPro" id="IPR012319">
    <property type="entry name" value="FPG_cat"/>
</dbReference>
<dbReference type="GO" id="GO:0005634">
    <property type="term" value="C:nucleus"/>
    <property type="evidence" value="ECO:0007669"/>
    <property type="project" value="UniProtKB-SubCell"/>
</dbReference>
<dbReference type="InterPro" id="IPR035937">
    <property type="entry name" value="FPG_N"/>
</dbReference>
<dbReference type="Pfam" id="PF10345">
    <property type="entry name" value="Cohesin_load"/>
    <property type="match status" value="1"/>
</dbReference>
<dbReference type="PROSITE" id="PS51068">
    <property type="entry name" value="FPG_CAT"/>
    <property type="match status" value="1"/>
</dbReference>
<comment type="subcellular location">
    <subcellularLocation>
        <location evidence="2">Nucleus</location>
    </subcellularLocation>
</comment>
<dbReference type="Gene3D" id="1.10.8.50">
    <property type="match status" value="1"/>
</dbReference>
<keyword evidence="16" id="KW-0131">Cell cycle</keyword>
<dbReference type="InterPro" id="IPR010979">
    <property type="entry name" value="Ribosomal_uS13-like_H2TH"/>
</dbReference>
<dbReference type="Proteomes" id="UP000789375">
    <property type="component" value="Unassembled WGS sequence"/>
</dbReference>
<comment type="similarity">
    <text evidence="3">Belongs to the SCC4/mau-2 family.</text>
</comment>
<keyword evidence="13" id="KW-0539">Nucleus</keyword>
<reference evidence="19" key="1">
    <citation type="submission" date="2021-06" db="EMBL/GenBank/DDBJ databases">
        <authorList>
            <person name="Kallberg Y."/>
            <person name="Tangrot J."/>
            <person name="Rosling A."/>
        </authorList>
    </citation>
    <scope>NUCLEOTIDE SEQUENCE</scope>
    <source>
        <strain evidence="19">87-6 pot B 2015</strain>
    </source>
</reference>
<keyword evidence="15" id="KW-0326">Glycosidase</keyword>
<evidence type="ECO:0000259" key="18">
    <source>
        <dbReference type="PROSITE" id="PS51068"/>
    </source>
</evidence>
<feature type="region of interest" description="Disordered" evidence="17">
    <location>
        <begin position="297"/>
        <end position="339"/>
    </location>
</feature>
<keyword evidence="20" id="KW-1185">Reference proteome</keyword>
<evidence type="ECO:0000256" key="17">
    <source>
        <dbReference type="SAM" id="MobiDB-lite"/>
    </source>
</evidence>
<dbReference type="GO" id="GO:0008270">
    <property type="term" value="F:zinc ion binding"/>
    <property type="evidence" value="ECO:0007669"/>
    <property type="project" value="InterPro"/>
</dbReference>
<evidence type="ECO:0000256" key="9">
    <source>
        <dbReference type="ARBA" id="ARBA00022829"/>
    </source>
</evidence>
<keyword evidence="11" id="KW-0234">DNA repair</keyword>
<evidence type="ECO:0000256" key="2">
    <source>
        <dbReference type="ARBA" id="ARBA00004123"/>
    </source>
</evidence>
<evidence type="ECO:0000256" key="13">
    <source>
        <dbReference type="ARBA" id="ARBA00023242"/>
    </source>
</evidence>
<dbReference type="SUPFAM" id="SSF81624">
    <property type="entry name" value="N-terminal domain of MutM-like DNA repair proteins"/>
    <property type="match status" value="1"/>
</dbReference>